<dbReference type="GeneID" id="109373824"/>
<evidence type="ECO:0000313" key="2">
    <source>
        <dbReference type="RefSeq" id="XP_019483563.1"/>
    </source>
</evidence>
<accession>A0A8B7Q7K4</accession>
<evidence type="ECO:0000313" key="1">
    <source>
        <dbReference type="Proteomes" id="UP000694851"/>
    </source>
</evidence>
<name>A0A8B7Q7K4_HIPAR</name>
<dbReference type="RefSeq" id="XP_019483563.1">
    <property type="nucleotide sequence ID" value="XM_019628018.1"/>
</dbReference>
<proteinExistence type="predicted"/>
<keyword evidence="1" id="KW-1185">Reference proteome</keyword>
<sequence length="404" mass="43959">MDARTAPAGREHISCPKGATKTVVTLKNYTYMMTVLKQQENIVPPRKNIPERAQESYLFWFFQEKQKSKWKRACDTMCGFRRYNRSRTRAGGGPPAQDITSDTLQLAPSAPQHCHSRGGQQASQFSLCLTLWYFSHRKVYVFMWLKLQIFPLYGSRASFLTKSLFPQDPQSPASGDNCRASAWFPGHAPAGRTRTSRPSCSSQARTLCGQDAVGCHPEGQARCGVSLLLGLAPAARAGVGPSPPLCTGHAQDHPCWAEQQAQVGKGGLAGVIKSRSLGAMEAAPVPTDNGQTSKHGPSMQWNVTQPYETGHSDTCSNVQRPGGHYTVMSQTQGDKHSVLTGGTERGTMTSREPPCPQWPVAGRGGVTGHCVGLCGKRPTECCHSSSEISHCCIQILDQLEFILE</sequence>
<protein>
    <submittedName>
        <fullName evidence="2">Uncharacterized protein LOC109373824 isoform X1</fullName>
    </submittedName>
</protein>
<dbReference type="AlphaFoldDB" id="A0A8B7Q7K4"/>
<reference evidence="2" key="1">
    <citation type="submission" date="2025-08" db="UniProtKB">
        <authorList>
            <consortium name="RefSeq"/>
        </authorList>
    </citation>
    <scope>IDENTIFICATION</scope>
    <source>
        <tissue evidence="2">Muscle</tissue>
    </source>
</reference>
<organism evidence="1 2">
    <name type="scientific">Hipposideros armiger</name>
    <name type="common">Great Himalayan leaf-nosed bat</name>
    <dbReference type="NCBI Taxonomy" id="186990"/>
    <lineage>
        <taxon>Eukaryota</taxon>
        <taxon>Metazoa</taxon>
        <taxon>Chordata</taxon>
        <taxon>Craniata</taxon>
        <taxon>Vertebrata</taxon>
        <taxon>Euteleostomi</taxon>
        <taxon>Mammalia</taxon>
        <taxon>Eutheria</taxon>
        <taxon>Laurasiatheria</taxon>
        <taxon>Chiroptera</taxon>
        <taxon>Yinpterochiroptera</taxon>
        <taxon>Rhinolophoidea</taxon>
        <taxon>Hipposideridae</taxon>
        <taxon>Hipposideros</taxon>
    </lineage>
</organism>
<dbReference type="KEGG" id="hai:109373824"/>
<dbReference type="Proteomes" id="UP000694851">
    <property type="component" value="Unplaced"/>
</dbReference>
<gene>
    <name evidence="2" type="primary">LOC109373824</name>
</gene>